<comment type="pathway">
    <text evidence="7">Cofactor biosynthesis; tetrahydrofolate biosynthesis; 4-aminobenzoate from chorismate: step 2/2.</text>
</comment>
<dbReference type="Gene3D" id="3.20.10.10">
    <property type="entry name" value="D-amino Acid Aminotransferase, subunit A, domain 2"/>
    <property type="match status" value="1"/>
</dbReference>
<comment type="cofactor">
    <cofactor evidence="1">
        <name>pyridoxal 5'-phosphate</name>
        <dbReference type="ChEBI" id="CHEBI:597326"/>
    </cofactor>
</comment>
<dbReference type="SUPFAM" id="SSF56752">
    <property type="entry name" value="D-aminoacid aminotransferase-like PLP-dependent enzymes"/>
    <property type="match status" value="1"/>
</dbReference>
<accession>A0A1Q2H2N7</accession>
<evidence type="ECO:0000256" key="6">
    <source>
        <dbReference type="ARBA" id="ARBA00023239"/>
    </source>
</evidence>
<dbReference type="PANTHER" id="PTHR42743">
    <property type="entry name" value="AMINO-ACID AMINOTRANSFERASE"/>
    <property type="match status" value="1"/>
</dbReference>
<dbReference type="InterPro" id="IPR017824">
    <property type="entry name" value="Aminodeoxychorismate_lyase_IV"/>
</dbReference>
<organism evidence="13 14">
    <name type="scientific">Pseudoalteromonas aliena</name>
    <dbReference type="NCBI Taxonomy" id="247523"/>
    <lineage>
        <taxon>Bacteria</taxon>
        <taxon>Pseudomonadati</taxon>
        <taxon>Pseudomonadota</taxon>
        <taxon>Gammaproteobacteria</taxon>
        <taxon>Alteromonadales</taxon>
        <taxon>Pseudoalteromonadaceae</taxon>
        <taxon>Pseudoalteromonas</taxon>
    </lineage>
</organism>
<evidence type="ECO:0000256" key="9">
    <source>
        <dbReference type="ARBA" id="ARBA00049529"/>
    </source>
</evidence>
<comment type="function">
    <text evidence="10">Involved in the biosynthesis of p-aminobenzoate (PABA), a precursor of tetrahydrofolate. Converts 4-amino-4-deoxychorismate into 4-aminobenzoate (PABA) and pyruvate.</text>
</comment>
<dbReference type="InterPro" id="IPR043132">
    <property type="entry name" value="BCAT-like_C"/>
</dbReference>
<evidence type="ECO:0000313" key="13">
    <source>
        <dbReference type="EMBL" id="AQQ01628.1"/>
    </source>
</evidence>
<dbReference type="GO" id="GO:0005829">
    <property type="term" value="C:cytosol"/>
    <property type="evidence" value="ECO:0007669"/>
    <property type="project" value="TreeGrafter"/>
</dbReference>
<dbReference type="GO" id="GO:0046656">
    <property type="term" value="P:folic acid biosynthetic process"/>
    <property type="evidence" value="ECO:0007669"/>
    <property type="project" value="UniProtKB-KW"/>
</dbReference>
<evidence type="ECO:0000256" key="8">
    <source>
        <dbReference type="ARBA" id="ARBA00035676"/>
    </source>
</evidence>
<dbReference type="NCBIfam" id="NF004761">
    <property type="entry name" value="PRK06092.1"/>
    <property type="match status" value="1"/>
</dbReference>
<dbReference type="InterPro" id="IPR036038">
    <property type="entry name" value="Aminotransferase-like"/>
</dbReference>
<dbReference type="EC" id="4.1.3.38" evidence="8 12"/>
<dbReference type="FunFam" id="3.20.10.10:FF:000002">
    <property type="entry name" value="D-alanine aminotransferase"/>
    <property type="match status" value="1"/>
</dbReference>
<dbReference type="NCBIfam" id="TIGR03461">
    <property type="entry name" value="pabC_Proteo"/>
    <property type="match status" value="1"/>
</dbReference>
<dbReference type="RefSeq" id="WP_167368325.1">
    <property type="nucleotide sequence ID" value="NZ_CP019628.1"/>
</dbReference>
<evidence type="ECO:0000256" key="10">
    <source>
        <dbReference type="ARBA" id="ARBA00054027"/>
    </source>
</evidence>
<comment type="catalytic activity">
    <reaction evidence="9">
        <text>4-amino-4-deoxychorismate = 4-aminobenzoate + pyruvate + H(+)</text>
        <dbReference type="Rhea" id="RHEA:16201"/>
        <dbReference type="ChEBI" id="CHEBI:15361"/>
        <dbReference type="ChEBI" id="CHEBI:15378"/>
        <dbReference type="ChEBI" id="CHEBI:17836"/>
        <dbReference type="ChEBI" id="CHEBI:58406"/>
        <dbReference type="EC" id="4.1.3.38"/>
    </reaction>
</comment>
<dbReference type="GO" id="GO:0008153">
    <property type="term" value="P:4-aminobenzoate biosynthetic process"/>
    <property type="evidence" value="ECO:0007669"/>
    <property type="project" value="UniProtKB-UniRule"/>
</dbReference>
<dbReference type="KEGG" id="paln:B0W48_18675"/>
<evidence type="ECO:0000256" key="1">
    <source>
        <dbReference type="ARBA" id="ARBA00001933"/>
    </source>
</evidence>
<comment type="subunit">
    <text evidence="3">Homodimer.</text>
</comment>
<evidence type="ECO:0000256" key="3">
    <source>
        <dbReference type="ARBA" id="ARBA00011738"/>
    </source>
</evidence>
<keyword evidence="6 13" id="KW-0456">Lyase</keyword>
<dbReference type="Gene3D" id="3.30.470.10">
    <property type="match status" value="1"/>
</dbReference>
<protein>
    <recommendedName>
        <fullName evidence="11 12">Aminodeoxychorismate lyase</fullName>
        <ecNumber evidence="8 12">4.1.3.38</ecNumber>
    </recommendedName>
</protein>
<keyword evidence="5" id="KW-0289">Folate biosynthesis</keyword>
<dbReference type="STRING" id="247523.B0W48_18675"/>
<dbReference type="InterPro" id="IPR050571">
    <property type="entry name" value="Class-IV_PLP-Dep_Aminotrnsfr"/>
</dbReference>
<dbReference type="AlphaFoldDB" id="A0A1Q2H2N7"/>
<evidence type="ECO:0000313" key="14">
    <source>
        <dbReference type="Proteomes" id="UP000188243"/>
    </source>
</evidence>
<dbReference type="Pfam" id="PF01063">
    <property type="entry name" value="Aminotran_4"/>
    <property type="match status" value="1"/>
</dbReference>
<gene>
    <name evidence="13" type="ORF">B0W48_18675</name>
</gene>
<dbReference type="InterPro" id="IPR001544">
    <property type="entry name" value="Aminotrans_IV"/>
</dbReference>
<name>A0A1Q2H2N7_9GAMM</name>
<dbReference type="EMBL" id="CP019628">
    <property type="protein sequence ID" value="AQQ01628.1"/>
    <property type="molecule type" value="Genomic_DNA"/>
</dbReference>
<comment type="similarity">
    <text evidence="2">Belongs to the class-IV pyridoxal-phosphate-dependent aminotransferase family.</text>
</comment>
<evidence type="ECO:0000256" key="7">
    <source>
        <dbReference type="ARBA" id="ARBA00035633"/>
    </source>
</evidence>
<evidence type="ECO:0000256" key="12">
    <source>
        <dbReference type="NCBIfam" id="TIGR03461"/>
    </source>
</evidence>
<dbReference type="PANTHER" id="PTHR42743:SF2">
    <property type="entry name" value="AMINODEOXYCHORISMATE LYASE"/>
    <property type="match status" value="1"/>
</dbReference>
<dbReference type="GO" id="GO:0030170">
    <property type="term" value="F:pyridoxal phosphate binding"/>
    <property type="evidence" value="ECO:0007669"/>
    <property type="project" value="InterPro"/>
</dbReference>
<evidence type="ECO:0000256" key="2">
    <source>
        <dbReference type="ARBA" id="ARBA00009320"/>
    </source>
</evidence>
<proteinExistence type="inferred from homology"/>
<dbReference type="InterPro" id="IPR043131">
    <property type="entry name" value="BCAT-like_N"/>
</dbReference>
<keyword evidence="4" id="KW-0663">Pyridoxal phosphate</keyword>
<sequence length="274" mass="30278">MQKIINHTQTIITASDSTTISTSDRGLNYGDGFFTTAKVVDGQVQYWPHHKARLIECAERLGFPELDFYSLENKITQHTTDLQLSVLKILITRGEGGRGYGLPSECNITILLSVLDYPSNYSALAKKGVRLEISPIKLAAQPYLAGLKTLNRLEQVLIKKAMQTQNCDDVLVLDHNDNVIEASAANIFAIKNHKVFSPLVDECGIKGVYLQSLCDKLPVEFKRVQVEDLIQADAVFVCNSLMGAVPVKSIEQQVFNTANSHALLTKLLAKEAEC</sequence>
<evidence type="ECO:0000256" key="4">
    <source>
        <dbReference type="ARBA" id="ARBA00022898"/>
    </source>
</evidence>
<evidence type="ECO:0000256" key="11">
    <source>
        <dbReference type="ARBA" id="ARBA00069174"/>
    </source>
</evidence>
<evidence type="ECO:0000256" key="5">
    <source>
        <dbReference type="ARBA" id="ARBA00022909"/>
    </source>
</evidence>
<dbReference type="Proteomes" id="UP000188243">
    <property type="component" value="Chromosome"/>
</dbReference>
<reference evidence="13 14" key="1">
    <citation type="submission" date="2017-02" db="EMBL/GenBank/DDBJ databases">
        <title>Complete genome sequence of the cold-active Pseudoalteromonas aliena strain EH1 isolated from Arctic seawater.</title>
        <authorList>
            <person name="Kim E."/>
            <person name="Heo E."/>
            <person name="Kim H."/>
            <person name="Kim D."/>
        </authorList>
    </citation>
    <scope>NUCLEOTIDE SEQUENCE [LARGE SCALE GENOMIC DNA]</scope>
    <source>
        <strain evidence="13 14">EH1</strain>
    </source>
</reference>
<dbReference type="GO" id="GO:0008696">
    <property type="term" value="F:4-amino-4-deoxychorismate lyase activity"/>
    <property type="evidence" value="ECO:0007669"/>
    <property type="project" value="UniProtKB-UniRule"/>
</dbReference>